<dbReference type="GO" id="GO:0004190">
    <property type="term" value="F:aspartic-type endopeptidase activity"/>
    <property type="evidence" value="ECO:0007669"/>
    <property type="project" value="InterPro"/>
</dbReference>
<keyword evidence="3" id="KW-1185">Reference proteome</keyword>
<keyword evidence="1" id="KW-0472">Membrane</keyword>
<dbReference type="Proteomes" id="UP000199029">
    <property type="component" value="Unassembled WGS sequence"/>
</dbReference>
<feature type="transmembrane region" description="Helical" evidence="1">
    <location>
        <begin position="27"/>
        <end position="49"/>
    </location>
</feature>
<keyword evidence="1" id="KW-1133">Transmembrane helix</keyword>
<protein>
    <recommendedName>
        <fullName evidence="4">Aspartyl protease</fullName>
    </recommendedName>
</protein>
<dbReference type="EMBL" id="FOXS01000002">
    <property type="protein sequence ID" value="SFQ35763.1"/>
    <property type="molecule type" value="Genomic_DNA"/>
</dbReference>
<evidence type="ECO:0000313" key="3">
    <source>
        <dbReference type="Proteomes" id="UP000199029"/>
    </source>
</evidence>
<accession>A0A1I5XUW2</accession>
<name>A0A1I5XUW2_HYMAR</name>
<dbReference type="STRING" id="1227077.SAMN04515668_2058"/>
<dbReference type="PROSITE" id="PS00141">
    <property type="entry name" value="ASP_PROTEASE"/>
    <property type="match status" value="1"/>
</dbReference>
<dbReference type="GO" id="GO:0006508">
    <property type="term" value="P:proteolysis"/>
    <property type="evidence" value="ECO:0007669"/>
    <property type="project" value="InterPro"/>
</dbReference>
<reference evidence="3" key="1">
    <citation type="submission" date="2016-10" db="EMBL/GenBank/DDBJ databases">
        <authorList>
            <person name="Varghese N."/>
            <person name="Submissions S."/>
        </authorList>
    </citation>
    <scope>NUCLEOTIDE SEQUENCE [LARGE SCALE GENOMIC DNA]</scope>
    <source>
        <strain evidence="3">OR362-8,ATCC BAA-1266,JCM 13504</strain>
    </source>
</reference>
<gene>
    <name evidence="2" type="ORF">SAMN04515668_2058</name>
</gene>
<evidence type="ECO:0000313" key="2">
    <source>
        <dbReference type="EMBL" id="SFQ35763.1"/>
    </source>
</evidence>
<dbReference type="AlphaFoldDB" id="A0A1I5XUW2"/>
<dbReference type="InterPro" id="IPR001969">
    <property type="entry name" value="Aspartic_peptidase_AS"/>
</dbReference>
<keyword evidence="1" id="KW-0812">Transmembrane</keyword>
<proteinExistence type="predicted"/>
<sequence>MTQGLGPGAGYFWAIQTTPLPIPMRPLFKVIFSVLALLVASGIGGYFYMRRQFMPPPNQLVVTELPATCSFAWLADTAAGRAMPHAAVLVPVQLPGCPRTCYLQFDTGAPYSVLYAKPLAALQARYPALPFVGAAQLDTARNFRFAIGQGQVQARWLKVLNTGATQLPADSTAPFVIGTLGADVLAGQALVLDYANRRFSLVAQVPANLARQATFVPLAFTNRRVLLNMGLQGEDKQLLFDTGSSAFALLTDQANWQAMAIPGAPAHTVGVNSWGKTLTAYTVPTAAALQLGGVTLPLRTVSYIENTDWKQNLLMRFSGMGGMLGNEPFRQHTVIMDVRGERFGVVRR</sequence>
<evidence type="ECO:0008006" key="4">
    <source>
        <dbReference type="Google" id="ProtNLM"/>
    </source>
</evidence>
<organism evidence="2 3">
    <name type="scientific">Hymenobacter arizonensis</name>
    <name type="common">Siccationidurans arizonensis</name>
    <dbReference type="NCBI Taxonomy" id="1227077"/>
    <lineage>
        <taxon>Bacteria</taxon>
        <taxon>Pseudomonadati</taxon>
        <taxon>Bacteroidota</taxon>
        <taxon>Cytophagia</taxon>
        <taxon>Cytophagales</taxon>
        <taxon>Hymenobacteraceae</taxon>
        <taxon>Hymenobacter</taxon>
    </lineage>
</organism>
<evidence type="ECO:0000256" key="1">
    <source>
        <dbReference type="SAM" id="Phobius"/>
    </source>
</evidence>